<keyword evidence="3" id="KW-1185">Reference proteome</keyword>
<name>A0ABN9PWM0_9DINO</name>
<evidence type="ECO:0000256" key="1">
    <source>
        <dbReference type="SAM" id="MobiDB-lite"/>
    </source>
</evidence>
<evidence type="ECO:0000313" key="2">
    <source>
        <dbReference type="EMBL" id="CAK0797671.1"/>
    </source>
</evidence>
<feature type="non-terminal residue" evidence="2">
    <location>
        <position position="1"/>
    </location>
</feature>
<reference evidence="2" key="1">
    <citation type="submission" date="2023-10" db="EMBL/GenBank/DDBJ databases">
        <authorList>
            <person name="Chen Y."/>
            <person name="Shah S."/>
            <person name="Dougan E. K."/>
            <person name="Thang M."/>
            <person name="Chan C."/>
        </authorList>
    </citation>
    <scope>NUCLEOTIDE SEQUENCE [LARGE SCALE GENOMIC DNA]</scope>
</reference>
<proteinExistence type="predicted"/>
<dbReference type="EMBL" id="CAUYUJ010001790">
    <property type="protein sequence ID" value="CAK0797671.1"/>
    <property type="molecule type" value="Genomic_DNA"/>
</dbReference>
<gene>
    <name evidence="2" type="ORF">PCOR1329_LOCUS6682</name>
</gene>
<organism evidence="2 3">
    <name type="scientific">Prorocentrum cordatum</name>
    <dbReference type="NCBI Taxonomy" id="2364126"/>
    <lineage>
        <taxon>Eukaryota</taxon>
        <taxon>Sar</taxon>
        <taxon>Alveolata</taxon>
        <taxon>Dinophyceae</taxon>
        <taxon>Prorocentrales</taxon>
        <taxon>Prorocentraceae</taxon>
        <taxon>Prorocentrum</taxon>
    </lineage>
</organism>
<sequence>DSEKKTRQEAKVRKNLRRNIFEALSGGFDFLSLGDAWKLPAPDKSEKLSSKALSQGKTQRRTRAETEPIPGRRLSREREANKKVRGGPREWWPGRRPPPPPVSPPPPPPPSCFSPDLHCIGTEVVRSLVAVFSPSGGSSWGPG</sequence>
<evidence type="ECO:0008006" key="4">
    <source>
        <dbReference type="Google" id="ProtNLM"/>
    </source>
</evidence>
<feature type="compositionally biased region" description="Pro residues" evidence="1">
    <location>
        <begin position="95"/>
        <end position="112"/>
    </location>
</feature>
<comment type="caution">
    <text evidence="2">The sequence shown here is derived from an EMBL/GenBank/DDBJ whole genome shotgun (WGS) entry which is preliminary data.</text>
</comment>
<evidence type="ECO:0000313" key="3">
    <source>
        <dbReference type="Proteomes" id="UP001189429"/>
    </source>
</evidence>
<feature type="non-terminal residue" evidence="2">
    <location>
        <position position="143"/>
    </location>
</feature>
<feature type="region of interest" description="Disordered" evidence="1">
    <location>
        <begin position="35"/>
        <end position="114"/>
    </location>
</feature>
<protein>
    <recommendedName>
        <fullName evidence="4">Ribosome biogenesis protein NOP53</fullName>
    </recommendedName>
</protein>
<dbReference type="Proteomes" id="UP001189429">
    <property type="component" value="Unassembled WGS sequence"/>
</dbReference>
<accession>A0ABN9PWM0</accession>